<comment type="subcellular location">
    <subcellularLocation>
        <location evidence="1 7">Cell outer membrane</location>
        <topology evidence="1 7">Multi-pass membrane protein</topology>
    </subcellularLocation>
</comment>
<keyword evidence="3 7" id="KW-1134">Transmembrane beta strand</keyword>
<dbReference type="NCBIfam" id="TIGR04057">
    <property type="entry name" value="SusC_RagA_signa"/>
    <property type="match status" value="1"/>
</dbReference>
<organism evidence="9 10">
    <name type="scientific">Algoriphagus aquimarinus</name>
    <dbReference type="NCBI Taxonomy" id="237018"/>
    <lineage>
        <taxon>Bacteria</taxon>
        <taxon>Pseudomonadati</taxon>
        <taxon>Bacteroidota</taxon>
        <taxon>Cytophagia</taxon>
        <taxon>Cytophagales</taxon>
        <taxon>Cyclobacteriaceae</taxon>
        <taxon>Algoriphagus</taxon>
    </lineage>
</organism>
<proteinExistence type="inferred from homology"/>
<reference evidence="9 10" key="1">
    <citation type="submission" date="2016-10" db="EMBL/GenBank/DDBJ databases">
        <authorList>
            <person name="de Groot N.N."/>
        </authorList>
    </citation>
    <scope>NUCLEOTIDE SEQUENCE [LARGE SCALE GENOMIC DNA]</scope>
    <source>
        <strain evidence="9 10">DSM 23399</strain>
    </source>
</reference>
<dbReference type="InterPro" id="IPR008969">
    <property type="entry name" value="CarboxyPept-like_regulatory"/>
</dbReference>
<dbReference type="InterPro" id="IPR023997">
    <property type="entry name" value="TonB-dep_OMP_SusC/RagA_CS"/>
</dbReference>
<comment type="similarity">
    <text evidence="7">Belongs to the TonB-dependent receptor family.</text>
</comment>
<evidence type="ECO:0000256" key="3">
    <source>
        <dbReference type="ARBA" id="ARBA00022452"/>
    </source>
</evidence>
<dbReference type="InterPro" id="IPR037066">
    <property type="entry name" value="Plug_dom_sf"/>
</dbReference>
<dbReference type="STRING" id="237018.SAMN04489723_107108"/>
<dbReference type="SUPFAM" id="SSF56935">
    <property type="entry name" value="Porins"/>
    <property type="match status" value="1"/>
</dbReference>
<gene>
    <name evidence="9" type="ORF">SAMN04489723_107108</name>
</gene>
<sequence>MKKNIRGQLIMLSKRLLYGFILQLIFCTVLLANTGNAQRKNIEKISVGMSVENTPLEKVFKEVEKQTGLAFTYNTGNVDVKQKVTLAVQNKTVYDLLLGLSKDTGLRFIQINDNIHVRPYQSGTTKGVSIEDANAIEVTGKVIDQSGIGIPGVTIIVEGTTKGTVTDIDGNYSVAAEEGSVLVFSFIGYKNQKVSIQNQSTVNVTLLEDEKALDEIVVVGYGEQKKADVIGAVSQLSSKNIENRQVTNTSSILTGQVPGVTVIQRGGRPGASGGTINIRGVGSFGAGTNPLILIDGIPTNSFNDINPNDIESISVLKDASSAAIYGARAANGVILVTTKTGGSEKVQITYNGYVGFQRATEYPEFVNSWEFAALYNEADGNQVYSEADIQKYRDGSDLDNYPNSDFIGQILTETPVQTSSNFTINGGSKTSKYNLSFGYLYQDGLVIKNDYSRYNVRLNMENDLSSKLKLTSRVSLINSVTNEPSAPATLDITDMLGIIGQSIRFPSIYVDRYSNGDYGLGVVGKGTPVSYLNNDSFFKAKNIDINTNLKLDYQLAKSFKISLIGAYNQTSSDDKRLLATQVLNPNITLGPNELSINSDNNYYKTIQLVANYDKVFGLHKLSVLGGYSYEDNLYEFTYAYRNNLANNDLTQLNVGAPDNQKNNGSASEWALMSVFGRIKYDFVEKYLFEATMRYDGSSRFPTDEKFAFFPSAAVGWRISEEGFLKDKASWLDDLKLKASFGILGNQNIGNYPYQNTLNLGQNYPFGGVINTGVTRNVITDPTLHWESTRTTDVGLDMSLLQGKINFGATYFNRFTYDILNSPSSSVSSIVGFGLSQQNSGELRNSGLELVLDYRHSGNDFNFRAGGNLTIVNNEVIDLGVGNIDQPNGLVGNGSSLFIGHPMNIYYGYQADGLFVDAEDVANWADMKSINPNTKPGDIRYKDISGPDGVPDGIVNATYDRTVLGSQIPKFNFGLNLGADFKGFDFSMLIQGVAGVKGNLSGDAGYAFNNQGGVQKWQMEERWTTENPDRNAGYPRLEFISNSGTPNTLLSSFWTLDGSYVKLRNVQLGYSLPQPALDRLKISRLRMYVSAENIFTYSNYRKGWDPEVNTARAYYPILGNYTFGVNLQF</sequence>
<keyword evidence="5 7" id="KW-0472">Membrane</keyword>
<dbReference type="GO" id="GO:0009279">
    <property type="term" value="C:cell outer membrane"/>
    <property type="evidence" value="ECO:0007669"/>
    <property type="project" value="UniProtKB-SubCell"/>
</dbReference>
<dbReference type="EMBL" id="FOKK01000007">
    <property type="protein sequence ID" value="SFB31801.1"/>
    <property type="molecule type" value="Genomic_DNA"/>
</dbReference>
<dbReference type="InterPro" id="IPR036942">
    <property type="entry name" value="Beta-barrel_TonB_sf"/>
</dbReference>
<evidence type="ECO:0000256" key="7">
    <source>
        <dbReference type="PROSITE-ProRule" id="PRU01360"/>
    </source>
</evidence>
<dbReference type="FunFam" id="2.170.130.10:FF:000003">
    <property type="entry name" value="SusC/RagA family TonB-linked outer membrane protein"/>
    <property type="match status" value="1"/>
</dbReference>
<dbReference type="InterPro" id="IPR023996">
    <property type="entry name" value="TonB-dep_OMP_SusC/RagA"/>
</dbReference>
<name>A0A1I1A1K6_9BACT</name>
<feature type="domain" description="TonB-dependent receptor plug" evidence="8">
    <location>
        <begin position="226"/>
        <end position="333"/>
    </location>
</feature>
<evidence type="ECO:0000256" key="2">
    <source>
        <dbReference type="ARBA" id="ARBA00022448"/>
    </source>
</evidence>
<dbReference type="Pfam" id="PF13715">
    <property type="entry name" value="CarbopepD_reg_2"/>
    <property type="match status" value="1"/>
</dbReference>
<evidence type="ECO:0000256" key="5">
    <source>
        <dbReference type="ARBA" id="ARBA00023136"/>
    </source>
</evidence>
<evidence type="ECO:0000256" key="6">
    <source>
        <dbReference type="ARBA" id="ARBA00023237"/>
    </source>
</evidence>
<dbReference type="AlphaFoldDB" id="A0A1I1A1K6"/>
<evidence type="ECO:0000313" key="9">
    <source>
        <dbReference type="EMBL" id="SFB31801.1"/>
    </source>
</evidence>
<dbReference type="Gene3D" id="2.40.170.20">
    <property type="entry name" value="TonB-dependent receptor, beta-barrel domain"/>
    <property type="match status" value="1"/>
</dbReference>
<dbReference type="NCBIfam" id="TIGR04056">
    <property type="entry name" value="OMP_RagA_SusC"/>
    <property type="match status" value="1"/>
</dbReference>
<keyword evidence="10" id="KW-1185">Reference proteome</keyword>
<keyword evidence="4 7" id="KW-0812">Transmembrane</keyword>
<accession>A0A1I1A1K6</accession>
<dbReference type="PROSITE" id="PS52016">
    <property type="entry name" value="TONB_DEPENDENT_REC_3"/>
    <property type="match status" value="1"/>
</dbReference>
<dbReference type="InterPro" id="IPR012910">
    <property type="entry name" value="Plug_dom"/>
</dbReference>
<dbReference type="Proteomes" id="UP000198790">
    <property type="component" value="Unassembled WGS sequence"/>
</dbReference>
<dbReference type="SUPFAM" id="SSF49464">
    <property type="entry name" value="Carboxypeptidase regulatory domain-like"/>
    <property type="match status" value="1"/>
</dbReference>
<dbReference type="Gene3D" id="2.60.40.1120">
    <property type="entry name" value="Carboxypeptidase-like, regulatory domain"/>
    <property type="match status" value="1"/>
</dbReference>
<evidence type="ECO:0000256" key="1">
    <source>
        <dbReference type="ARBA" id="ARBA00004571"/>
    </source>
</evidence>
<dbReference type="Pfam" id="PF07715">
    <property type="entry name" value="Plug"/>
    <property type="match status" value="1"/>
</dbReference>
<evidence type="ECO:0000259" key="8">
    <source>
        <dbReference type="Pfam" id="PF07715"/>
    </source>
</evidence>
<protein>
    <submittedName>
        <fullName evidence="9">TonB-linked outer membrane protein, SusC/RagA family</fullName>
    </submittedName>
</protein>
<keyword evidence="2 7" id="KW-0813">Transport</keyword>
<dbReference type="Gene3D" id="2.170.130.10">
    <property type="entry name" value="TonB-dependent receptor, plug domain"/>
    <property type="match status" value="1"/>
</dbReference>
<evidence type="ECO:0000313" key="10">
    <source>
        <dbReference type="Proteomes" id="UP000198790"/>
    </source>
</evidence>
<keyword evidence="6 7" id="KW-0998">Cell outer membrane</keyword>
<dbReference type="FunFam" id="2.60.40.1120:FF:000003">
    <property type="entry name" value="Outer membrane protein Omp121"/>
    <property type="match status" value="1"/>
</dbReference>
<evidence type="ECO:0000256" key="4">
    <source>
        <dbReference type="ARBA" id="ARBA00022692"/>
    </source>
</evidence>
<dbReference type="RefSeq" id="WP_245786838.1">
    <property type="nucleotide sequence ID" value="NZ_FOKK01000007.1"/>
</dbReference>
<dbReference type="InterPro" id="IPR039426">
    <property type="entry name" value="TonB-dep_rcpt-like"/>
</dbReference>